<sequence>METLQTECTPDEHTQIITDVRFRPNSTQLATSSFDKSVRLWDAANPRYSLQTYTGHTSHVMSLDFHPKKNDVFCSCDDNNEIRLWNINQYSCTRISKGGSAQVRFQPRIGQLLAAASDNVVSIFDIESDRQTHSLQGHSTKVHSVCWDVNGEYLASVSQESVRVWSLTTGECIHELSSSGNKFHSCVFHPGYATLLVIGGYQSLELWNMAENKCMTVAAHECVISALAQSQAIGMVASASNDKCVKIWK</sequence>
<keyword evidence="1 3" id="KW-0853">WD repeat</keyword>
<dbReference type="InterPro" id="IPR036322">
    <property type="entry name" value="WD40_repeat_dom_sf"/>
</dbReference>
<dbReference type="CDD" id="cd00200">
    <property type="entry name" value="WD40"/>
    <property type="match status" value="1"/>
</dbReference>
<evidence type="ECO:0000313" key="4">
    <source>
        <dbReference type="EMBL" id="KAJ6713096.1"/>
    </source>
</evidence>
<feature type="repeat" description="WD" evidence="3">
    <location>
        <begin position="217"/>
        <end position="249"/>
    </location>
</feature>
<dbReference type="PANTHER" id="PTHR44376">
    <property type="entry name" value="TRANSCRIPTIONAL REGULATOR OF FILAMENTOUS GROWTH FLO8"/>
    <property type="match status" value="1"/>
</dbReference>
<dbReference type="InterPro" id="IPR015943">
    <property type="entry name" value="WD40/YVTN_repeat-like_dom_sf"/>
</dbReference>
<feature type="repeat" description="WD" evidence="3">
    <location>
        <begin position="135"/>
        <end position="175"/>
    </location>
</feature>
<feature type="repeat" description="WD" evidence="3">
    <location>
        <begin position="53"/>
        <end position="95"/>
    </location>
</feature>
<reference evidence="4" key="2">
    <citation type="journal article" date="2023" name="Int. J. Mol. Sci.">
        <title>De Novo Assembly and Annotation of 11 Diverse Shrub Willow (Salix) Genomes Reveals Novel Gene Organization in Sex-Linked Regions.</title>
        <authorList>
            <person name="Hyden B."/>
            <person name="Feng K."/>
            <person name="Yates T.B."/>
            <person name="Jawdy S."/>
            <person name="Cereghino C."/>
            <person name="Smart L.B."/>
            <person name="Muchero W."/>
        </authorList>
    </citation>
    <scope>NUCLEOTIDE SEQUENCE</scope>
    <source>
        <tissue evidence="4">Shoot tip</tissue>
    </source>
</reference>
<protein>
    <submittedName>
        <fullName evidence="4">TRANSCRIPTIONAL REGULATOR OF FILAMENTOUS GROWTH FLO8</fullName>
    </submittedName>
</protein>
<dbReference type="PRINTS" id="PR00320">
    <property type="entry name" value="GPROTEINBRPT"/>
</dbReference>
<dbReference type="PROSITE" id="PS50294">
    <property type="entry name" value="WD_REPEATS_REGION"/>
    <property type="match status" value="3"/>
</dbReference>
<dbReference type="PANTHER" id="PTHR44376:SF9">
    <property type="entry name" value="TRANSCRIPTIONAL COREPRESSOR LEUNIG_HOMOLOG"/>
    <property type="match status" value="1"/>
</dbReference>
<comment type="caution">
    <text evidence="4">The sequence shown here is derived from an EMBL/GenBank/DDBJ whole genome shotgun (WGS) entry which is preliminary data.</text>
</comment>
<dbReference type="InterPro" id="IPR044716">
    <property type="entry name" value="LEUNIG-like"/>
</dbReference>
<evidence type="ECO:0000256" key="2">
    <source>
        <dbReference type="ARBA" id="ARBA00022737"/>
    </source>
</evidence>
<dbReference type="SMART" id="SM00320">
    <property type="entry name" value="WD40"/>
    <property type="match status" value="6"/>
</dbReference>
<dbReference type="InterPro" id="IPR020472">
    <property type="entry name" value="WD40_PAC1"/>
</dbReference>
<dbReference type="Pfam" id="PF00400">
    <property type="entry name" value="WD40"/>
    <property type="match status" value="4"/>
</dbReference>
<dbReference type="AlphaFoldDB" id="A0A9Q0YWV0"/>
<name>A0A9Q0YWV0_SALPP</name>
<accession>A0A9Q0YWV0</accession>
<gene>
    <name evidence="4" type="ORF">OIU79_009149</name>
</gene>
<dbReference type="PROSITE" id="PS50082">
    <property type="entry name" value="WD_REPEATS_2"/>
    <property type="match status" value="4"/>
</dbReference>
<evidence type="ECO:0000256" key="1">
    <source>
        <dbReference type="ARBA" id="ARBA00022574"/>
    </source>
</evidence>
<dbReference type="Proteomes" id="UP001151532">
    <property type="component" value="Chromosome 1"/>
</dbReference>
<feature type="repeat" description="WD" evidence="3">
    <location>
        <begin position="10"/>
        <end position="51"/>
    </location>
</feature>
<evidence type="ECO:0000256" key="3">
    <source>
        <dbReference type="PROSITE-ProRule" id="PRU00221"/>
    </source>
</evidence>
<dbReference type="OrthoDB" id="47802at2759"/>
<keyword evidence="5" id="KW-1185">Reference proteome</keyword>
<dbReference type="InterPro" id="IPR001680">
    <property type="entry name" value="WD40_rpt"/>
</dbReference>
<dbReference type="EMBL" id="JAPFFK010000015">
    <property type="protein sequence ID" value="KAJ6713096.1"/>
    <property type="molecule type" value="Genomic_DNA"/>
</dbReference>
<dbReference type="Gene3D" id="2.130.10.10">
    <property type="entry name" value="YVTN repeat-like/Quinoprotein amine dehydrogenase"/>
    <property type="match status" value="2"/>
</dbReference>
<dbReference type="SUPFAM" id="SSF50978">
    <property type="entry name" value="WD40 repeat-like"/>
    <property type="match status" value="1"/>
</dbReference>
<reference evidence="4" key="1">
    <citation type="submission" date="2022-11" db="EMBL/GenBank/DDBJ databases">
        <authorList>
            <person name="Hyden B.L."/>
            <person name="Feng K."/>
            <person name="Yates T."/>
            <person name="Jawdy S."/>
            <person name="Smart L.B."/>
            <person name="Muchero W."/>
        </authorList>
    </citation>
    <scope>NUCLEOTIDE SEQUENCE</scope>
    <source>
        <tissue evidence="4">Shoot tip</tissue>
    </source>
</reference>
<organism evidence="4 5">
    <name type="scientific">Salix purpurea</name>
    <name type="common">Purple osier willow</name>
    <dbReference type="NCBI Taxonomy" id="77065"/>
    <lineage>
        <taxon>Eukaryota</taxon>
        <taxon>Viridiplantae</taxon>
        <taxon>Streptophyta</taxon>
        <taxon>Embryophyta</taxon>
        <taxon>Tracheophyta</taxon>
        <taxon>Spermatophyta</taxon>
        <taxon>Magnoliopsida</taxon>
        <taxon>eudicotyledons</taxon>
        <taxon>Gunneridae</taxon>
        <taxon>Pentapetalae</taxon>
        <taxon>rosids</taxon>
        <taxon>fabids</taxon>
        <taxon>Malpighiales</taxon>
        <taxon>Salicaceae</taxon>
        <taxon>Saliceae</taxon>
        <taxon>Salix</taxon>
    </lineage>
</organism>
<proteinExistence type="predicted"/>
<keyword evidence="2" id="KW-0677">Repeat</keyword>
<dbReference type="GO" id="GO:0003714">
    <property type="term" value="F:transcription corepressor activity"/>
    <property type="evidence" value="ECO:0007669"/>
    <property type="project" value="InterPro"/>
</dbReference>
<evidence type="ECO:0000313" key="5">
    <source>
        <dbReference type="Proteomes" id="UP001151532"/>
    </source>
</evidence>